<dbReference type="Pfam" id="PF03205">
    <property type="entry name" value="MobB"/>
    <property type="match status" value="1"/>
</dbReference>
<dbReference type="InterPro" id="IPR027417">
    <property type="entry name" value="P-loop_NTPase"/>
</dbReference>
<accession>A0ABU5IT44</accession>
<sequence length="178" mass="20130">MAVVKPVIFQVVGFQNSGKTTFLKNLINMLSKESIKVVTIKHHGHGGKPEVPEAKDSSQHIEAGAVVSLVEGEGRLILQAEMETFGLVEKIQLISFFKPDIILIEGHKFEDYPKAVIIRNEEDVTLLNKLKNVQVIYFWDEELMVGIEFEKIPSFHKDDPNGIDWLMGSIKDFQLKNV</sequence>
<dbReference type="RefSeq" id="WP_322444620.1">
    <property type="nucleotide sequence ID" value="NZ_JAXOFX010000001.1"/>
</dbReference>
<proteinExistence type="predicted"/>
<evidence type="ECO:0000313" key="3">
    <source>
        <dbReference type="Proteomes" id="UP001290455"/>
    </source>
</evidence>
<feature type="domain" description="Molybdopterin-guanine dinucleotide biosynthesis protein B (MobB)" evidence="1">
    <location>
        <begin position="8"/>
        <end position="131"/>
    </location>
</feature>
<dbReference type="NCBIfam" id="TIGR00176">
    <property type="entry name" value="mobB"/>
    <property type="match status" value="1"/>
</dbReference>
<dbReference type="EMBL" id="JAXOFX010000001">
    <property type="protein sequence ID" value="MDZ5470315.1"/>
    <property type="molecule type" value="Genomic_DNA"/>
</dbReference>
<dbReference type="Proteomes" id="UP001290455">
    <property type="component" value="Unassembled WGS sequence"/>
</dbReference>
<comment type="caution">
    <text evidence="2">The sequence shown here is derived from an EMBL/GenBank/DDBJ whole genome shotgun (WGS) entry which is preliminary data.</text>
</comment>
<gene>
    <name evidence="2" type="primary">mobB</name>
    <name evidence="2" type="ORF">SM124_01005</name>
</gene>
<dbReference type="PANTHER" id="PTHR40072:SF1">
    <property type="entry name" value="MOLYBDOPTERIN-GUANINE DINUCLEOTIDE BIOSYNTHESIS ADAPTER PROTEIN"/>
    <property type="match status" value="1"/>
</dbReference>
<dbReference type="InterPro" id="IPR004435">
    <property type="entry name" value="MobB_dom"/>
</dbReference>
<dbReference type="InterPro" id="IPR052539">
    <property type="entry name" value="MGD_biosynthesis_adapter"/>
</dbReference>
<dbReference type="SUPFAM" id="SSF52540">
    <property type="entry name" value="P-loop containing nucleoside triphosphate hydrolases"/>
    <property type="match status" value="1"/>
</dbReference>
<protein>
    <submittedName>
        <fullName evidence="2">Molybdopterin-guanine dinucleotide biosynthesis protein B</fullName>
    </submittedName>
</protein>
<dbReference type="Gene3D" id="3.40.50.300">
    <property type="entry name" value="P-loop containing nucleotide triphosphate hydrolases"/>
    <property type="match status" value="1"/>
</dbReference>
<evidence type="ECO:0000313" key="2">
    <source>
        <dbReference type="EMBL" id="MDZ5470315.1"/>
    </source>
</evidence>
<evidence type="ECO:0000259" key="1">
    <source>
        <dbReference type="Pfam" id="PF03205"/>
    </source>
</evidence>
<reference evidence="2 3" key="1">
    <citation type="submission" date="2023-11" db="EMBL/GenBank/DDBJ databases">
        <title>Bacillus jintuensis, isolated from a mudflat on the Beibu Gulf coast.</title>
        <authorList>
            <person name="Li M."/>
        </authorList>
    </citation>
    <scope>NUCLEOTIDE SEQUENCE [LARGE SCALE GENOMIC DNA]</scope>
    <source>
        <strain evidence="2 3">31A1R</strain>
    </source>
</reference>
<keyword evidence="3" id="KW-1185">Reference proteome</keyword>
<dbReference type="PANTHER" id="PTHR40072">
    <property type="entry name" value="MOLYBDOPTERIN-GUANINE DINUCLEOTIDE BIOSYNTHESIS ADAPTER PROTEIN-RELATED"/>
    <property type="match status" value="1"/>
</dbReference>
<name>A0ABU5IT44_9BACI</name>
<organism evidence="2 3">
    <name type="scientific">Robertmurraya mangrovi</name>
    <dbReference type="NCBI Taxonomy" id="3098077"/>
    <lineage>
        <taxon>Bacteria</taxon>
        <taxon>Bacillati</taxon>
        <taxon>Bacillota</taxon>
        <taxon>Bacilli</taxon>
        <taxon>Bacillales</taxon>
        <taxon>Bacillaceae</taxon>
        <taxon>Robertmurraya</taxon>
    </lineage>
</organism>